<evidence type="ECO:0000313" key="2">
    <source>
        <dbReference type="Proteomes" id="UP000184076"/>
    </source>
</evidence>
<dbReference type="STRING" id="1121391.SAMN02745206_03438"/>
<protein>
    <recommendedName>
        <fullName evidence="3">Lipoprotein</fullName>
    </recommendedName>
</protein>
<keyword evidence="2" id="KW-1185">Reference proteome</keyword>
<accession>A0A1M5HUC5</accession>
<reference evidence="2" key="1">
    <citation type="submission" date="2016-11" db="EMBL/GenBank/DDBJ databases">
        <authorList>
            <person name="Varghese N."/>
            <person name="Submissions S."/>
        </authorList>
    </citation>
    <scope>NUCLEOTIDE SEQUENCE [LARGE SCALE GENOMIC DNA]</scope>
    <source>
        <strain evidence="2">DSM 9756</strain>
    </source>
</reference>
<dbReference type="Proteomes" id="UP000184076">
    <property type="component" value="Unassembled WGS sequence"/>
</dbReference>
<gene>
    <name evidence="1" type="ORF">SAMN02745206_03438</name>
</gene>
<evidence type="ECO:0000313" key="1">
    <source>
        <dbReference type="EMBL" id="SHG19566.1"/>
    </source>
</evidence>
<dbReference type="PROSITE" id="PS51257">
    <property type="entry name" value="PROKAR_LIPOPROTEIN"/>
    <property type="match status" value="1"/>
</dbReference>
<dbReference type="EMBL" id="FQVB01000048">
    <property type="protein sequence ID" value="SHG19566.1"/>
    <property type="molecule type" value="Genomic_DNA"/>
</dbReference>
<dbReference type="OrthoDB" id="5517710at2"/>
<proteinExistence type="predicted"/>
<name>A0A1M5HUC5_9BACT</name>
<sequence length="188" mass="21507">MRRSGHFIRLLAILGFVWVLTSACSTGMGRRAEDARPAGVHPPRIQSSFAVSSLWFGKTWEIFVEGEDPDGDMDYIWVEVSQLGGNMWSNHRVYLKGDRKAHFKGVIHLPTPSILGRSGWQTLRVVLRIHDRANHYSDPVTHEVELGRPTAEPVPEEWRAVRAQRLGTIFFQFDLDRDGDHDRIPLLR</sequence>
<dbReference type="AlphaFoldDB" id="A0A1M5HUC5"/>
<evidence type="ECO:0008006" key="3">
    <source>
        <dbReference type="Google" id="ProtNLM"/>
    </source>
</evidence>
<dbReference type="RefSeq" id="WP_073041692.1">
    <property type="nucleotide sequence ID" value="NZ_FQVB01000048.1"/>
</dbReference>
<organism evidence="1 2">
    <name type="scientific">Desulfacinum infernum DSM 9756</name>
    <dbReference type="NCBI Taxonomy" id="1121391"/>
    <lineage>
        <taxon>Bacteria</taxon>
        <taxon>Pseudomonadati</taxon>
        <taxon>Thermodesulfobacteriota</taxon>
        <taxon>Syntrophobacteria</taxon>
        <taxon>Syntrophobacterales</taxon>
        <taxon>Syntrophobacteraceae</taxon>
        <taxon>Desulfacinum</taxon>
    </lineage>
</organism>